<dbReference type="InterPro" id="IPR009922">
    <property type="entry name" value="DUF1457"/>
</dbReference>
<dbReference type="EMBL" id="BMZF01000001">
    <property type="protein sequence ID" value="GHA45748.1"/>
    <property type="molecule type" value="Genomic_DNA"/>
</dbReference>
<evidence type="ECO:0000313" key="3">
    <source>
        <dbReference type="Proteomes" id="UP000634455"/>
    </source>
</evidence>
<keyword evidence="3" id="KW-1185">Reference proteome</keyword>
<reference evidence="3" key="1">
    <citation type="journal article" date="2019" name="Int. J. Syst. Evol. Microbiol.">
        <title>The Global Catalogue of Microorganisms (GCM) 10K type strain sequencing project: providing services to taxonomists for standard genome sequencing and annotation.</title>
        <authorList>
            <consortium name="The Broad Institute Genomics Platform"/>
            <consortium name="The Broad Institute Genome Sequencing Center for Infectious Disease"/>
            <person name="Wu L."/>
            <person name="Ma J."/>
        </authorList>
    </citation>
    <scope>NUCLEOTIDE SEQUENCE [LARGE SCALE GENOMIC DNA]</scope>
    <source>
        <strain evidence="3">KCTC 32465</strain>
    </source>
</reference>
<dbReference type="Proteomes" id="UP000634455">
    <property type="component" value="Unassembled WGS sequence"/>
</dbReference>
<evidence type="ECO:0000313" key="2">
    <source>
        <dbReference type="EMBL" id="GHA45748.1"/>
    </source>
</evidence>
<organism evidence="2 3">
    <name type="scientific">Paramylibacter ulvae</name>
    <dbReference type="NCBI Taxonomy" id="1651968"/>
    <lineage>
        <taxon>Bacteria</taxon>
        <taxon>Pseudomonadati</taxon>
        <taxon>Pseudomonadota</taxon>
        <taxon>Alphaproteobacteria</taxon>
        <taxon>Rhodobacterales</taxon>
        <taxon>Paracoccaceae</taxon>
        <taxon>Paramylibacter</taxon>
    </lineage>
</organism>
<name>A0ABQ3CXH3_9RHOB</name>
<comment type="caution">
    <text evidence="2">The sequence shown here is derived from an EMBL/GenBank/DDBJ whole genome shotgun (WGS) entry which is preliminary data.</text>
</comment>
<protein>
    <submittedName>
        <fullName evidence="2">PAS domain-containing protein</fullName>
    </submittedName>
</protein>
<feature type="region of interest" description="Disordered" evidence="1">
    <location>
        <begin position="191"/>
        <end position="214"/>
    </location>
</feature>
<accession>A0ABQ3CXH3</accession>
<dbReference type="Pfam" id="PF07310">
    <property type="entry name" value="PAS_5"/>
    <property type="match status" value="1"/>
</dbReference>
<sequence>MQDEIILDLLTYWENLRAGRIVPARSDIDPREIKSALDHTFILEQCPSCTTRFRLAGIKMCDLLGMELRGMPAHAVIAPEFRDQFNAQLADVMGAPKIVELHLSGEISGDRQINARMLLLPMHDKNDAITRVLGCLSLQGNLKRAPIRFDITDVKTTRIVAGQSATPLQGFAEPSVGFEHAPTQVFKCINGDGGERKTPNQSAGRSHLRLVKDD</sequence>
<gene>
    <name evidence="2" type="ORF">GCM10008927_08480</name>
</gene>
<proteinExistence type="predicted"/>
<evidence type="ECO:0000256" key="1">
    <source>
        <dbReference type="SAM" id="MobiDB-lite"/>
    </source>
</evidence>